<accession>A0A517XQZ8</accession>
<dbReference type="RefSeq" id="WP_202920780.1">
    <property type="nucleotide sequence ID" value="NZ_CP036273.1"/>
</dbReference>
<name>A0A517XQZ8_9BACT</name>
<reference evidence="3 4" key="1">
    <citation type="submission" date="2019-02" db="EMBL/GenBank/DDBJ databases">
        <title>Deep-cultivation of Planctomycetes and their phenomic and genomic characterization uncovers novel biology.</title>
        <authorList>
            <person name="Wiegand S."/>
            <person name="Jogler M."/>
            <person name="Boedeker C."/>
            <person name="Pinto D."/>
            <person name="Vollmers J."/>
            <person name="Rivas-Marin E."/>
            <person name="Kohn T."/>
            <person name="Peeters S.H."/>
            <person name="Heuer A."/>
            <person name="Rast P."/>
            <person name="Oberbeckmann S."/>
            <person name="Bunk B."/>
            <person name="Jeske O."/>
            <person name="Meyerdierks A."/>
            <person name="Storesund J.E."/>
            <person name="Kallscheuer N."/>
            <person name="Luecker S."/>
            <person name="Lage O.M."/>
            <person name="Pohl T."/>
            <person name="Merkel B.J."/>
            <person name="Hornburger P."/>
            <person name="Mueller R.-W."/>
            <person name="Bruemmer F."/>
            <person name="Labrenz M."/>
            <person name="Spormann A.M."/>
            <person name="Op den Camp H."/>
            <person name="Overmann J."/>
            <person name="Amann R."/>
            <person name="Jetten M.S.M."/>
            <person name="Mascher T."/>
            <person name="Medema M.H."/>
            <person name="Devos D.P."/>
            <person name="Kaster A.-K."/>
            <person name="Ovreas L."/>
            <person name="Rohde M."/>
            <person name="Galperin M.Y."/>
            <person name="Jogler C."/>
        </authorList>
    </citation>
    <scope>NUCLEOTIDE SEQUENCE [LARGE SCALE GENOMIC DNA]</scope>
    <source>
        <strain evidence="3 4">ETA_A1</strain>
    </source>
</reference>
<dbReference type="AlphaFoldDB" id="A0A517XQZ8"/>
<keyword evidence="2" id="KW-0732">Signal</keyword>
<evidence type="ECO:0000256" key="2">
    <source>
        <dbReference type="SAM" id="SignalP"/>
    </source>
</evidence>
<evidence type="ECO:0000313" key="4">
    <source>
        <dbReference type="Proteomes" id="UP000319576"/>
    </source>
</evidence>
<feature type="region of interest" description="Disordered" evidence="1">
    <location>
        <begin position="114"/>
        <end position="167"/>
    </location>
</feature>
<feature type="region of interest" description="Disordered" evidence="1">
    <location>
        <begin position="19"/>
        <end position="68"/>
    </location>
</feature>
<gene>
    <name evidence="3" type="ORF">ETAA1_18770</name>
</gene>
<feature type="compositionally biased region" description="Basic and acidic residues" evidence="1">
    <location>
        <begin position="158"/>
        <end position="167"/>
    </location>
</feature>
<feature type="compositionally biased region" description="Gly residues" evidence="1">
    <location>
        <begin position="35"/>
        <end position="65"/>
    </location>
</feature>
<evidence type="ECO:0000313" key="3">
    <source>
        <dbReference type="EMBL" id="QDU19938.1"/>
    </source>
</evidence>
<dbReference type="KEGG" id="uli:ETAA1_18770"/>
<feature type="compositionally biased region" description="Gly residues" evidence="1">
    <location>
        <begin position="116"/>
        <end position="157"/>
    </location>
</feature>
<evidence type="ECO:0000256" key="1">
    <source>
        <dbReference type="SAM" id="MobiDB-lite"/>
    </source>
</evidence>
<dbReference type="EMBL" id="CP036273">
    <property type="protein sequence ID" value="QDU19938.1"/>
    <property type="molecule type" value="Genomic_DNA"/>
</dbReference>
<sequence precursor="true">MKKLMCGAAAFVAGAVLMGSPAMSQPPGGKDDKGGPGGKGGFPGGPGGKGGFPGGDKGGKGGGFKLGTVLPPFAQEQLKLTDDQKSQLTALEADVKGKLEKMLTDDQLKSLETMRGGFGGFPGGGAGGKGGFPGGKGGFPGGDKGGPGGKGGFPGGDKGGRGERPPA</sequence>
<feature type="signal peptide" evidence="2">
    <location>
        <begin position="1"/>
        <end position="24"/>
    </location>
</feature>
<proteinExistence type="predicted"/>
<dbReference type="Proteomes" id="UP000319576">
    <property type="component" value="Chromosome"/>
</dbReference>
<organism evidence="3 4">
    <name type="scientific">Urbifossiella limnaea</name>
    <dbReference type="NCBI Taxonomy" id="2528023"/>
    <lineage>
        <taxon>Bacteria</taxon>
        <taxon>Pseudomonadati</taxon>
        <taxon>Planctomycetota</taxon>
        <taxon>Planctomycetia</taxon>
        <taxon>Gemmatales</taxon>
        <taxon>Gemmataceae</taxon>
        <taxon>Urbifossiella</taxon>
    </lineage>
</organism>
<protein>
    <submittedName>
        <fullName evidence="3">Uncharacterized protein</fullName>
    </submittedName>
</protein>
<keyword evidence="4" id="KW-1185">Reference proteome</keyword>
<feature type="chain" id="PRO_5021849454" evidence="2">
    <location>
        <begin position="25"/>
        <end position="167"/>
    </location>
</feature>